<dbReference type="OrthoDB" id="19419at2759"/>
<evidence type="ECO:0000256" key="2">
    <source>
        <dbReference type="ARBA" id="ARBA00023186"/>
    </source>
</evidence>
<dbReference type="GO" id="GO:0006334">
    <property type="term" value="P:nucleosome assembly"/>
    <property type="evidence" value="ECO:0007669"/>
    <property type="project" value="InterPro"/>
</dbReference>
<dbReference type="GO" id="GO:0042393">
    <property type="term" value="F:histone binding"/>
    <property type="evidence" value="ECO:0007669"/>
    <property type="project" value="UniProtKB-ARBA"/>
</dbReference>
<keyword evidence="7" id="KW-1185">Reference proteome</keyword>
<dbReference type="PANTHER" id="PTHR11875">
    <property type="entry name" value="TESTIS-SPECIFIC Y-ENCODED PROTEIN"/>
    <property type="match status" value="1"/>
</dbReference>
<evidence type="ECO:0000313" key="7">
    <source>
        <dbReference type="Proteomes" id="UP000224567"/>
    </source>
</evidence>
<comment type="similarity">
    <text evidence="1 3">Belongs to the nucleosome assembly protein (NAP) family.</text>
</comment>
<evidence type="ECO:0000313" key="6">
    <source>
        <dbReference type="EMBL" id="PHT47521.1"/>
    </source>
</evidence>
<feature type="coiled-coil region" evidence="4">
    <location>
        <begin position="21"/>
        <end position="52"/>
    </location>
</feature>
<dbReference type="GO" id="GO:0005634">
    <property type="term" value="C:nucleus"/>
    <property type="evidence" value="ECO:0007669"/>
    <property type="project" value="InterPro"/>
</dbReference>
<evidence type="ECO:0000256" key="3">
    <source>
        <dbReference type="RuleBase" id="RU003876"/>
    </source>
</evidence>
<dbReference type="Gene3D" id="1.20.5.1500">
    <property type="match status" value="1"/>
</dbReference>
<dbReference type="InterPro" id="IPR037231">
    <property type="entry name" value="NAP-like_sf"/>
</dbReference>
<feature type="compositionally biased region" description="Acidic residues" evidence="5">
    <location>
        <begin position="225"/>
        <end position="260"/>
    </location>
</feature>
<keyword evidence="2" id="KW-0143">Chaperone</keyword>
<dbReference type="AlphaFoldDB" id="A0A2G2WQQ0"/>
<proteinExistence type="inferred from homology"/>
<reference evidence="7" key="2">
    <citation type="journal article" date="2017" name="J. Anim. Genet.">
        <title>Multiple reference genome sequences of hot pepper reveal the massive evolution of plant disease resistance genes by retroduplication.</title>
        <authorList>
            <person name="Kim S."/>
            <person name="Park J."/>
            <person name="Yeom S.-I."/>
            <person name="Kim Y.-M."/>
            <person name="Seo E."/>
            <person name="Kim K.-T."/>
            <person name="Kim M.-S."/>
            <person name="Lee J.M."/>
            <person name="Cheong K."/>
            <person name="Shin H.-S."/>
            <person name="Kim S.-B."/>
            <person name="Han K."/>
            <person name="Lee J."/>
            <person name="Park M."/>
            <person name="Lee H.-A."/>
            <person name="Lee H.-Y."/>
            <person name="Lee Y."/>
            <person name="Oh S."/>
            <person name="Lee J.H."/>
            <person name="Choi E."/>
            <person name="Choi E."/>
            <person name="Lee S.E."/>
            <person name="Jeon J."/>
            <person name="Kim H."/>
            <person name="Choi G."/>
            <person name="Song H."/>
            <person name="Lee J."/>
            <person name="Lee S.-C."/>
            <person name="Kwon J.-K."/>
            <person name="Lee H.-Y."/>
            <person name="Koo N."/>
            <person name="Hong Y."/>
            <person name="Kim R.W."/>
            <person name="Kang W.-H."/>
            <person name="Huh J.H."/>
            <person name="Kang B.-C."/>
            <person name="Yang T.-J."/>
            <person name="Lee Y.-H."/>
            <person name="Bennetzen J.L."/>
            <person name="Choi D."/>
        </authorList>
    </citation>
    <scope>NUCLEOTIDE SEQUENCE [LARGE SCALE GENOMIC DNA]</scope>
    <source>
        <strain evidence="7">cv. PBC81</strain>
    </source>
</reference>
<evidence type="ECO:0000256" key="4">
    <source>
        <dbReference type="SAM" id="Coils"/>
    </source>
</evidence>
<feature type="region of interest" description="Disordered" evidence="5">
    <location>
        <begin position="213"/>
        <end position="260"/>
    </location>
</feature>
<gene>
    <name evidence="6" type="ORF">CQW23_11729</name>
</gene>
<dbReference type="STRING" id="33114.A0A2G2WQQ0"/>
<protein>
    <submittedName>
        <fullName evidence="6">NAP1-related protein 2</fullName>
    </submittedName>
</protein>
<dbReference type="SUPFAM" id="SSF143113">
    <property type="entry name" value="NAP-like"/>
    <property type="match status" value="1"/>
</dbReference>
<dbReference type="Gene3D" id="3.30.1120.90">
    <property type="entry name" value="Nucleosome assembly protein"/>
    <property type="match status" value="1"/>
</dbReference>
<comment type="caution">
    <text evidence="6">The sequence shown here is derived from an EMBL/GenBank/DDBJ whole genome shotgun (WGS) entry which is preliminary data.</text>
</comment>
<evidence type="ECO:0000256" key="5">
    <source>
        <dbReference type="SAM" id="MobiDB-lite"/>
    </source>
</evidence>
<dbReference type="InterPro" id="IPR002164">
    <property type="entry name" value="NAP_family"/>
</dbReference>
<sequence length="260" mass="29928">MGAEPKKQKIGEEETGIDGKLVVSVEKLQEIQDELEKLNEKASDEVLEIEQKYSQVRQPVYDRRNDIIKAIPEFWLTAFLSHPVLGELLTEEDHKIFKFLSSVEVEDNKDVKTGYTITFNFNSNPYFKNTKLSKTYTFLEDGPTKITASTIQWTEGKGIPNGVAHEKKGNKRPLVEESFFNWFSEVNQKEDGEDDENVFLEIQDEVAEIIKDDLWPNPLTYFNNDPDEEDLEEDEDGDEEDGEGSDDDEDQDDEEEDGDE</sequence>
<accession>A0A2G2WQQ0</accession>
<reference evidence="6 7" key="1">
    <citation type="journal article" date="2017" name="Genome Biol.">
        <title>New reference genome sequences of hot pepper reveal the massive evolution of plant disease-resistance genes by retroduplication.</title>
        <authorList>
            <person name="Kim S."/>
            <person name="Park J."/>
            <person name="Yeom S.I."/>
            <person name="Kim Y.M."/>
            <person name="Seo E."/>
            <person name="Kim K.T."/>
            <person name="Kim M.S."/>
            <person name="Lee J.M."/>
            <person name="Cheong K."/>
            <person name="Shin H.S."/>
            <person name="Kim S.B."/>
            <person name="Han K."/>
            <person name="Lee J."/>
            <person name="Park M."/>
            <person name="Lee H.A."/>
            <person name="Lee H.Y."/>
            <person name="Lee Y."/>
            <person name="Oh S."/>
            <person name="Lee J.H."/>
            <person name="Choi E."/>
            <person name="Choi E."/>
            <person name="Lee S.E."/>
            <person name="Jeon J."/>
            <person name="Kim H."/>
            <person name="Choi G."/>
            <person name="Song H."/>
            <person name="Lee J."/>
            <person name="Lee S.C."/>
            <person name="Kwon J.K."/>
            <person name="Lee H.Y."/>
            <person name="Koo N."/>
            <person name="Hong Y."/>
            <person name="Kim R.W."/>
            <person name="Kang W.H."/>
            <person name="Huh J.H."/>
            <person name="Kang B.C."/>
            <person name="Yang T.J."/>
            <person name="Lee Y.H."/>
            <person name="Bennetzen J.L."/>
            <person name="Choi D."/>
        </authorList>
    </citation>
    <scope>NUCLEOTIDE SEQUENCE [LARGE SCALE GENOMIC DNA]</scope>
    <source>
        <strain evidence="7">cv. PBC81</strain>
    </source>
</reference>
<organism evidence="6 7">
    <name type="scientific">Capsicum baccatum</name>
    <name type="common">Peruvian pepper</name>
    <dbReference type="NCBI Taxonomy" id="33114"/>
    <lineage>
        <taxon>Eukaryota</taxon>
        <taxon>Viridiplantae</taxon>
        <taxon>Streptophyta</taxon>
        <taxon>Embryophyta</taxon>
        <taxon>Tracheophyta</taxon>
        <taxon>Spermatophyta</taxon>
        <taxon>Magnoliopsida</taxon>
        <taxon>eudicotyledons</taxon>
        <taxon>Gunneridae</taxon>
        <taxon>Pentapetalae</taxon>
        <taxon>asterids</taxon>
        <taxon>lamiids</taxon>
        <taxon>Solanales</taxon>
        <taxon>Solanaceae</taxon>
        <taxon>Solanoideae</taxon>
        <taxon>Capsiceae</taxon>
        <taxon>Capsicum</taxon>
    </lineage>
</organism>
<keyword evidence="4" id="KW-0175">Coiled coil</keyword>
<dbReference type="Pfam" id="PF00956">
    <property type="entry name" value="NAP"/>
    <property type="match status" value="1"/>
</dbReference>
<dbReference type="GO" id="GO:0000724">
    <property type="term" value="P:double-strand break repair via homologous recombination"/>
    <property type="evidence" value="ECO:0007669"/>
    <property type="project" value="UniProtKB-ARBA"/>
</dbReference>
<dbReference type="Proteomes" id="UP000224567">
    <property type="component" value="Unassembled WGS sequence"/>
</dbReference>
<name>A0A2G2WQQ0_CAPBA</name>
<evidence type="ECO:0000256" key="1">
    <source>
        <dbReference type="ARBA" id="ARBA00009947"/>
    </source>
</evidence>
<dbReference type="EMBL" id="MLFT02000005">
    <property type="protein sequence ID" value="PHT47521.1"/>
    <property type="molecule type" value="Genomic_DNA"/>
</dbReference>